<evidence type="ECO:0000313" key="1">
    <source>
        <dbReference type="EMBL" id="DAD66791.1"/>
    </source>
</evidence>
<protein>
    <submittedName>
        <fullName evidence="1">Uncharacterized protein</fullName>
    </submittedName>
</protein>
<proteinExistence type="predicted"/>
<accession>A0A8S5LA91</accession>
<reference evidence="1" key="1">
    <citation type="journal article" date="2021" name="Proc. Natl. Acad. Sci. U.S.A.">
        <title>A Catalog of Tens of Thousands of Viruses from Human Metagenomes Reveals Hidden Associations with Chronic Diseases.</title>
        <authorList>
            <person name="Tisza M.J."/>
            <person name="Buck C.B."/>
        </authorList>
    </citation>
    <scope>NUCLEOTIDE SEQUENCE</scope>
    <source>
        <strain evidence="1">CtPuP5</strain>
    </source>
</reference>
<dbReference type="EMBL" id="BK014662">
    <property type="protein sequence ID" value="DAD66791.1"/>
    <property type="molecule type" value="Genomic_DNA"/>
</dbReference>
<name>A0A8S5LA91_9CAUD</name>
<organism evidence="1">
    <name type="scientific">Myoviridae sp. ctPuP5</name>
    <dbReference type="NCBI Taxonomy" id="2823543"/>
    <lineage>
        <taxon>Viruses</taxon>
        <taxon>Duplodnaviria</taxon>
        <taxon>Heunggongvirae</taxon>
        <taxon>Uroviricota</taxon>
        <taxon>Caudoviricetes</taxon>
    </lineage>
</organism>
<sequence>MEGTLYAPYVDYNSTDSFDYQNQAYDENYMDYLRKEYVKYKFTIDTITKASLVDDRVTMTNSLANGRKENVNPNNKIHYSYHQAPVKLLDIYNDSESFDKLLYYFKSQEMFPLIIEFFDIQKNPELESDFKMWVRETNKINSAKGLTEMEKIKYLPVKDLKISFGPNSNAVLEKCKLLDVYSVNTYAVSVNKIIFVR</sequence>